<dbReference type="Gene3D" id="3.40.50.1820">
    <property type="entry name" value="alpha/beta hydrolase"/>
    <property type="match status" value="2"/>
</dbReference>
<accession>A0A4Y7SF35</accession>
<keyword evidence="5 7" id="KW-0378">Hydrolase</keyword>
<dbReference type="GO" id="GO:0006508">
    <property type="term" value="P:proteolysis"/>
    <property type="evidence" value="ECO:0007669"/>
    <property type="project" value="UniProtKB-KW"/>
</dbReference>
<keyword evidence="4" id="KW-0645">Protease</keyword>
<comment type="similarity">
    <text evidence="1">Belongs to the peptidase S10 family.</text>
</comment>
<evidence type="ECO:0000313" key="8">
    <source>
        <dbReference type="Proteomes" id="UP000298030"/>
    </source>
</evidence>
<dbReference type="PRINTS" id="PR00724">
    <property type="entry name" value="CRBOXYPTASEC"/>
</dbReference>
<dbReference type="Gene3D" id="1.10.287.410">
    <property type="match status" value="1"/>
</dbReference>
<name>A0A4Y7SF35_COPMI</name>
<reference evidence="7 8" key="1">
    <citation type="journal article" date="2019" name="Nat. Ecol. Evol.">
        <title>Megaphylogeny resolves global patterns of mushroom evolution.</title>
        <authorList>
            <person name="Varga T."/>
            <person name="Krizsan K."/>
            <person name="Foldi C."/>
            <person name="Dima B."/>
            <person name="Sanchez-Garcia M."/>
            <person name="Sanchez-Ramirez S."/>
            <person name="Szollosi G.J."/>
            <person name="Szarkandi J.G."/>
            <person name="Papp V."/>
            <person name="Albert L."/>
            <person name="Andreopoulos W."/>
            <person name="Angelini C."/>
            <person name="Antonin V."/>
            <person name="Barry K.W."/>
            <person name="Bougher N.L."/>
            <person name="Buchanan P."/>
            <person name="Buyck B."/>
            <person name="Bense V."/>
            <person name="Catcheside P."/>
            <person name="Chovatia M."/>
            <person name="Cooper J."/>
            <person name="Damon W."/>
            <person name="Desjardin D."/>
            <person name="Finy P."/>
            <person name="Geml J."/>
            <person name="Haridas S."/>
            <person name="Hughes K."/>
            <person name="Justo A."/>
            <person name="Karasinski D."/>
            <person name="Kautmanova I."/>
            <person name="Kiss B."/>
            <person name="Kocsube S."/>
            <person name="Kotiranta H."/>
            <person name="LaButti K.M."/>
            <person name="Lechner B.E."/>
            <person name="Liimatainen K."/>
            <person name="Lipzen A."/>
            <person name="Lukacs Z."/>
            <person name="Mihaltcheva S."/>
            <person name="Morgado L.N."/>
            <person name="Niskanen T."/>
            <person name="Noordeloos M.E."/>
            <person name="Ohm R.A."/>
            <person name="Ortiz-Santana B."/>
            <person name="Ovrebo C."/>
            <person name="Racz N."/>
            <person name="Riley R."/>
            <person name="Savchenko A."/>
            <person name="Shiryaev A."/>
            <person name="Soop K."/>
            <person name="Spirin V."/>
            <person name="Szebenyi C."/>
            <person name="Tomsovsky M."/>
            <person name="Tulloss R.E."/>
            <person name="Uehling J."/>
            <person name="Grigoriev I.V."/>
            <person name="Vagvolgyi C."/>
            <person name="Papp T."/>
            <person name="Martin F.M."/>
            <person name="Miettinen O."/>
            <person name="Hibbett D.S."/>
            <person name="Nagy L.G."/>
        </authorList>
    </citation>
    <scope>NUCLEOTIDE SEQUENCE [LARGE SCALE GENOMIC DNA]</scope>
    <source>
        <strain evidence="7 8">FP101781</strain>
    </source>
</reference>
<dbReference type="InterPro" id="IPR029058">
    <property type="entry name" value="AB_hydrolase_fold"/>
</dbReference>
<organism evidence="7 8">
    <name type="scientific">Coprinellus micaceus</name>
    <name type="common">Glistening ink-cap mushroom</name>
    <name type="synonym">Coprinus micaceus</name>
    <dbReference type="NCBI Taxonomy" id="71717"/>
    <lineage>
        <taxon>Eukaryota</taxon>
        <taxon>Fungi</taxon>
        <taxon>Dikarya</taxon>
        <taxon>Basidiomycota</taxon>
        <taxon>Agaricomycotina</taxon>
        <taxon>Agaricomycetes</taxon>
        <taxon>Agaricomycetidae</taxon>
        <taxon>Agaricales</taxon>
        <taxon>Agaricineae</taxon>
        <taxon>Psathyrellaceae</taxon>
        <taxon>Coprinellus</taxon>
    </lineage>
</organism>
<dbReference type="EMBL" id="QPFP01000143">
    <property type="protein sequence ID" value="TEB20363.1"/>
    <property type="molecule type" value="Genomic_DNA"/>
</dbReference>
<keyword evidence="8" id="KW-1185">Reference proteome</keyword>
<comment type="caution">
    <text evidence="7">The sequence shown here is derived from an EMBL/GenBank/DDBJ whole genome shotgun (WGS) entry which is preliminary data.</text>
</comment>
<dbReference type="OrthoDB" id="443318at2759"/>
<dbReference type="PANTHER" id="PTHR11802:SF113">
    <property type="entry name" value="SERINE CARBOXYPEPTIDASE CTSA-4.1"/>
    <property type="match status" value="1"/>
</dbReference>
<dbReference type="PANTHER" id="PTHR11802">
    <property type="entry name" value="SERINE PROTEASE FAMILY S10 SERINE CARBOXYPEPTIDASE"/>
    <property type="match status" value="1"/>
</dbReference>
<dbReference type="Pfam" id="PF00450">
    <property type="entry name" value="Peptidase_S10"/>
    <property type="match status" value="2"/>
</dbReference>
<evidence type="ECO:0000256" key="2">
    <source>
        <dbReference type="ARBA" id="ARBA00012446"/>
    </source>
</evidence>
<evidence type="ECO:0000256" key="6">
    <source>
        <dbReference type="ARBA" id="ARBA00023180"/>
    </source>
</evidence>
<dbReference type="InterPro" id="IPR001563">
    <property type="entry name" value="Peptidase_S10"/>
</dbReference>
<gene>
    <name evidence="7" type="ORF">FA13DRAFT_1801012</name>
</gene>
<evidence type="ECO:0000256" key="4">
    <source>
        <dbReference type="ARBA" id="ARBA00022670"/>
    </source>
</evidence>
<evidence type="ECO:0000256" key="5">
    <source>
        <dbReference type="ARBA" id="ARBA00022801"/>
    </source>
</evidence>
<dbReference type="AlphaFoldDB" id="A0A4Y7SF35"/>
<protein>
    <recommendedName>
        <fullName evidence="2">carboxypeptidase C</fullName>
        <ecNumber evidence="2">3.4.16.5</ecNumber>
    </recommendedName>
</protein>
<dbReference type="SUPFAM" id="SSF53474">
    <property type="entry name" value="alpha/beta-Hydrolases"/>
    <property type="match status" value="1"/>
</dbReference>
<keyword evidence="3" id="KW-0121">Carboxypeptidase</keyword>
<evidence type="ECO:0000313" key="7">
    <source>
        <dbReference type="EMBL" id="TEB20363.1"/>
    </source>
</evidence>
<dbReference type="EC" id="3.4.16.5" evidence="2"/>
<keyword evidence="6" id="KW-0325">Glycoprotein</keyword>
<dbReference type="GO" id="GO:0000324">
    <property type="term" value="C:fungal-type vacuole"/>
    <property type="evidence" value="ECO:0007669"/>
    <property type="project" value="TreeGrafter"/>
</dbReference>
<dbReference type="GO" id="GO:0004185">
    <property type="term" value="F:serine-type carboxypeptidase activity"/>
    <property type="evidence" value="ECO:0007669"/>
    <property type="project" value="UniProtKB-EC"/>
</dbReference>
<evidence type="ECO:0000256" key="3">
    <source>
        <dbReference type="ARBA" id="ARBA00022645"/>
    </source>
</evidence>
<proteinExistence type="inferred from homology"/>
<evidence type="ECO:0000256" key="1">
    <source>
        <dbReference type="ARBA" id="ARBA00009431"/>
    </source>
</evidence>
<dbReference type="STRING" id="71717.A0A4Y7SF35"/>
<sequence>MACVLRRQSSDDGTVDSYTGYIDVGARHLFFYFFESRSDPAKDDVILWTNGGPGASSSIGLFMEQGPCRVVDANTTKFHPESWNSRANMFFIDQPVGVGWSYAEFGEHVGTTEDAAHDIAAFIAVFFEHFNKFKGRAFHMAGESYGRRYIPVYAAAVYDQNKELVKKGLTPINLNSIMIGNGWTDFYTLILSYYYMACTPATIPPVLDIKTCIRMKQMTLRCEETLKESSIDTFDHFSCGAATSFCRSTSTSLAPIHENSSVLNHGMQSNFSGQSWAVRVDFEANLDAYRQTYHYVSNLLDRGVRVLVYVGMNDFTCNHVGNEKWTTNLEWSGGDEFRNQPLKDWYVNGKTAGRVRSYDGLAFVTLDGAGHLVPYDKPVKSLELVSCWMAGRDI</sequence>
<dbReference type="Proteomes" id="UP000298030">
    <property type="component" value="Unassembled WGS sequence"/>
</dbReference>